<reference evidence="4" key="1">
    <citation type="journal article" date="2019" name="Int. J. Syst. Evol. Microbiol.">
        <title>The Global Catalogue of Microorganisms (GCM) 10K type strain sequencing project: providing services to taxonomists for standard genome sequencing and annotation.</title>
        <authorList>
            <consortium name="The Broad Institute Genomics Platform"/>
            <consortium name="The Broad Institute Genome Sequencing Center for Infectious Disease"/>
            <person name="Wu L."/>
            <person name="Ma J."/>
        </authorList>
    </citation>
    <scope>NUCLEOTIDE SEQUENCE [LARGE SCALE GENOMIC DNA]</scope>
    <source>
        <strain evidence="4">CGMCC 1.3240</strain>
    </source>
</reference>
<keyword evidence="4" id="KW-1185">Reference proteome</keyword>
<evidence type="ECO:0000313" key="4">
    <source>
        <dbReference type="Proteomes" id="UP001596047"/>
    </source>
</evidence>
<gene>
    <name evidence="3" type="ORF">ACFPYJ_20120</name>
</gene>
<name>A0ABW0VZP2_9BACL</name>
<organism evidence="3 4">
    <name type="scientific">Paenibacillus solisilvae</name>
    <dbReference type="NCBI Taxonomy" id="2486751"/>
    <lineage>
        <taxon>Bacteria</taxon>
        <taxon>Bacillati</taxon>
        <taxon>Bacillota</taxon>
        <taxon>Bacilli</taxon>
        <taxon>Bacillales</taxon>
        <taxon>Paenibacillaceae</taxon>
        <taxon>Paenibacillus</taxon>
    </lineage>
</organism>
<evidence type="ECO:0000256" key="2">
    <source>
        <dbReference type="SAM" id="Phobius"/>
    </source>
</evidence>
<evidence type="ECO:0000313" key="3">
    <source>
        <dbReference type="EMBL" id="MFC5651375.1"/>
    </source>
</evidence>
<dbReference type="RefSeq" id="WP_379189986.1">
    <property type="nucleotide sequence ID" value="NZ_JBHSOW010000072.1"/>
</dbReference>
<keyword evidence="2" id="KW-1133">Transmembrane helix</keyword>
<sequence>MRGGMFPLLSMMNAAATSIVLMIAAALIGVMVVMIRLMTTSDDDGKYKQLREFVEALFGTPAHLRPESSGNKEAGAAKEKSVHAVSAEPFSEPCPACQETITQEHEECPSCGLRLL</sequence>
<feature type="transmembrane region" description="Helical" evidence="2">
    <location>
        <begin position="12"/>
        <end position="38"/>
    </location>
</feature>
<protein>
    <recommendedName>
        <fullName evidence="5">Zinc ribbon domain-containing protein</fullName>
    </recommendedName>
</protein>
<evidence type="ECO:0008006" key="5">
    <source>
        <dbReference type="Google" id="ProtNLM"/>
    </source>
</evidence>
<accession>A0ABW0VZP2</accession>
<evidence type="ECO:0000256" key="1">
    <source>
        <dbReference type="SAM" id="MobiDB-lite"/>
    </source>
</evidence>
<proteinExistence type="predicted"/>
<dbReference type="EMBL" id="JBHSOW010000072">
    <property type="protein sequence ID" value="MFC5651375.1"/>
    <property type="molecule type" value="Genomic_DNA"/>
</dbReference>
<keyword evidence="2" id="KW-0472">Membrane</keyword>
<feature type="region of interest" description="Disordered" evidence="1">
    <location>
        <begin position="64"/>
        <end position="87"/>
    </location>
</feature>
<dbReference type="Proteomes" id="UP001596047">
    <property type="component" value="Unassembled WGS sequence"/>
</dbReference>
<keyword evidence="2" id="KW-0812">Transmembrane</keyword>
<comment type="caution">
    <text evidence="3">The sequence shown here is derived from an EMBL/GenBank/DDBJ whole genome shotgun (WGS) entry which is preliminary data.</text>
</comment>